<evidence type="ECO:0000256" key="1">
    <source>
        <dbReference type="SAM" id="MobiDB-lite"/>
    </source>
</evidence>
<feature type="chain" id="PRO_5045539045" evidence="2">
    <location>
        <begin position="28"/>
        <end position="173"/>
    </location>
</feature>
<protein>
    <submittedName>
        <fullName evidence="4">DUF4124 domain-containing protein</fullName>
    </submittedName>
</protein>
<comment type="caution">
    <text evidence="4">The sequence shown here is derived from an EMBL/GenBank/DDBJ whole genome shotgun (WGS) entry which is preliminary data.</text>
</comment>
<evidence type="ECO:0000256" key="2">
    <source>
        <dbReference type="SAM" id="SignalP"/>
    </source>
</evidence>
<sequence length="173" mass="18204">MANLIAKRTLQLLAGGALMLFASVSYAQYVWVDANGTKQFSDRPPPPGIPAKNILKQPGGSAAKAGEAPAISVPSTTPAAADDKVPPSLADREADYRKRAKAKEEADKKAGTAAADKARNKAACEGARTYKRNLDQGTRVTTTDKNGDASYMDDAQRAAEVARANKNIAQACK</sequence>
<feature type="signal peptide" evidence="2">
    <location>
        <begin position="1"/>
        <end position="27"/>
    </location>
</feature>
<dbReference type="EMBL" id="VUYU01000013">
    <property type="protein sequence ID" value="NHZ35802.1"/>
    <property type="molecule type" value="Genomic_DNA"/>
</dbReference>
<dbReference type="Proteomes" id="UP000785613">
    <property type="component" value="Unassembled WGS sequence"/>
</dbReference>
<dbReference type="InterPro" id="IPR025392">
    <property type="entry name" value="DUF4124"/>
</dbReference>
<evidence type="ECO:0000313" key="5">
    <source>
        <dbReference type="Proteomes" id="UP000785613"/>
    </source>
</evidence>
<name>A0ABX0LN69_9BURK</name>
<feature type="compositionally biased region" description="Basic and acidic residues" evidence="1">
    <location>
        <begin position="81"/>
        <end position="110"/>
    </location>
</feature>
<proteinExistence type="predicted"/>
<organism evidence="4 5">
    <name type="scientific">Massilia rubra</name>
    <dbReference type="NCBI Taxonomy" id="2607910"/>
    <lineage>
        <taxon>Bacteria</taxon>
        <taxon>Pseudomonadati</taxon>
        <taxon>Pseudomonadota</taxon>
        <taxon>Betaproteobacteria</taxon>
        <taxon>Burkholderiales</taxon>
        <taxon>Oxalobacteraceae</taxon>
        <taxon>Telluria group</taxon>
        <taxon>Massilia</taxon>
    </lineage>
</organism>
<feature type="region of interest" description="Disordered" evidence="1">
    <location>
        <begin position="41"/>
        <end position="123"/>
    </location>
</feature>
<dbReference type="RefSeq" id="WP_167227312.1">
    <property type="nucleotide sequence ID" value="NZ_VUYU01000013.1"/>
</dbReference>
<evidence type="ECO:0000313" key="4">
    <source>
        <dbReference type="EMBL" id="NHZ35802.1"/>
    </source>
</evidence>
<evidence type="ECO:0000259" key="3">
    <source>
        <dbReference type="Pfam" id="PF13511"/>
    </source>
</evidence>
<gene>
    <name evidence="4" type="ORF">F0185_19745</name>
</gene>
<reference evidence="4 5" key="1">
    <citation type="submission" date="2019-09" db="EMBL/GenBank/DDBJ databases">
        <title>Taxonomy of Antarctic Massilia spp.: description of Massilia rubra sp. nov., Massilia aquatica sp. nov., Massilia mucilaginosa sp. nov., Massilia frigida sp. nov. isolated from streams, lakes and regoliths.</title>
        <authorList>
            <person name="Holochova P."/>
            <person name="Sedlacek I."/>
            <person name="Kralova S."/>
            <person name="Maslanova I."/>
            <person name="Busse H.-J."/>
            <person name="Stankova E."/>
            <person name="Vrbovska V."/>
            <person name="Kovarovic V."/>
            <person name="Bartak M."/>
            <person name="Svec P."/>
            <person name="Pantucek R."/>
        </authorList>
    </citation>
    <scope>NUCLEOTIDE SEQUENCE [LARGE SCALE GENOMIC DNA]</scope>
    <source>
        <strain evidence="4 5">CCM 8692</strain>
    </source>
</reference>
<keyword evidence="5" id="KW-1185">Reference proteome</keyword>
<dbReference type="Pfam" id="PF13511">
    <property type="entry name" value="DUF4124"/>
    <property type="match status" value="1"/>
</dbReference>
<feature type="compositionally biased region" description="Low complexity" evidence="1">
    <location>
        <begin position="111"/>
        <end position="123"/>
    </location>
</feature>
<accession>A0ABX0LN69</accession>
<feature type="domain" description="DUF4124" evidence="3">
    <location>
        <begin position="18"/>
        <end position="68"/>
    </location>
</feature>
<keyword evidence="2" id="KW-0732">Signal</keyword>